<dbReference type="OrthoDB" id="660550at2759"/>
<gene>
    <name evidence="5" type="ORF">A7U60_g1856</name>
</gene>
<dbReference type="EMBL" id="LNZH02000114">
    <property type="protein sequence ID" value="OCB90895.1"/>
    <property type="molecule type" value="Genomic_DNA"/>
</dbReference>
<evidence type="ECO:0000256" key="1">
    <source>
        <dbReference type="ARBA" id="ARBA00007447"/>
    </source>
</evidence>
<dbReference type="Gene3D" id="2.40.70.10">
    <property type="entry name" value="Acid Proteases"/>
    <property type="match status" value="2"/>
</dbReference>
<feature type="domain" description="Peptidase A1" evidence="4">
    <location>
        <begin position="92"/>
        <end position="422"/>
    </location>
</feature>
<dbReference type="PROSITE" id="PS00141">
    <property type="entry name" value="ASP_PROTEASE"/>
    <property type="match status" value="1"/>
</dbReference>
<proteinExistence type="inferred from homology"/>
<dbReference type="InterPro" id="IPR033121">
    <property type="entry name" value="PEPTIDASE_A1"/>
</dbReference>
<dbReference type="PRINTS" id="PR00792">
    <property type="entry name" value="PEPSIN"/>
</dbReference>
<keyword evidence="3 5" id="KW-0645">Protease</keyword>
<dbReference type="InterPro" id="IPR021109">
    <property type="entry name" value="Peptidase_aspartic_dom_sf"/>
</dbReference>
<comment type="similarity">
    <text evidence="1 3">Belongs to the peptidase A1 family.</text>
</comment>
<dbReference type="PANTHER" id="PTHR47966:SF51">
    <property type="entry name" value="BETA-SITE APP-CLEAVING ENZYME, ISOFORM A-RELATED"/>
    <property type="match status" value="1"/>
</dbReference>
<comment type="caution">
    <text evidence="5">The sequence shown here is derived from an EMBL/GenBank/DDBJ whole genome shotgun (WGS) entry which is preliminary data.</text>
</comment>
<dbReference type="GO" id="GO:0004190">
    <property type="term" value="F:aspartic-type endopeptidase activity"/>
    <property type="evidence" value="ECO:0007669"/>
    <property type="project" value="UniProtKB-KW"/>
</dbReference>
<dbReference type="Pfam" id="PF00026">
    <property type="entry name" value="Asp"/>
    <property type="match status" value="1"/>
</dbReference>
<dbReference type="CDD" id="cd05471">
    <property type="entry name" value="pepsin_like"/>
    <property type="match status" value="1"/>
</dbReference>
<organism evidence="5 6">
    <name type="scientific">Sanghuangporus baumii</name>
    <name type="common">Phellinus baumii</name>
    <dbReference type="NCBI Taxonomy" id="108892"/>
    <lineage>
        <taxon>Eukaryota</taxon>
        <taxon>Fungi</taxon>
        <taxon>Dikarya</taxon>
        <taxon>Basidiomycota</taxon>
        <taxon>Agaricomycotina</taxon>
        <taxon>Agaricomycetes</taxon>
        <taxon>Hymenochaetales</taxon>
        <taxon>Hymenochaetaceae</taxon>
        <taxon>Sanghuangporus</taxon>
    </lineage>
</organism>
<dbReference type="InterPro" id="IPR034164">
    <property type="entry name" value="Pepsin-like_dom"/>
</dbReference>
<sequence length="432" mass="45759">MSLFLGSVTEHRLERQTSERTSTCVLSILSSLLSFPSVLYSTLLPQVSLAMLYTLEKVILLLAASTGISTLVFGKPIVQIRDPPSSILSFDFAVHLNLSLGGAKIADLDRARAATWFAGLSRRDGSISATNTGADKKYQPTSSSVNLGKNVSVSYGSGRMLGVEYNDTITLSADLVIKEQSIGVANTTSGFAGYDGILGLGPVATTANTVQNTSTVPTVMDNLYAQGKIQNEVFAVSFAPTTTEPNGNGVITFGGVDESKYIGDITYVPITKASPASKYWGIDMNVTYGASAKNIVGSASGIVDTGSTLFLLATDAFNAYTNVTGAKIDSDTGLLKIENDAYEKLESLYFSIGGTTFELTKNAQTFPRPLNEFIGGDNNATYLIVGDLGINVGAGLDFINGYAFLERFFTVYDATNQRVGFAATPNTNSTSN</sequence>
<keyword evidence="3" id="KW-0378">Hydrolase</keyword>
<evidence type="ECO:0000313" key="5">
    <source>
        <dbReference type="EMBL" id="OCB90895.1"/>
    </source>
</evidence>
<dbReference type="PANTHER" id="PTHR47966">
    <property type="entry name" value="BETA-SITE APP-CLEAVING ENZYME, ISOFORM A-RELATED"/>
    <property type="match status" value="1"/>
</dbReference>
<dbReference type="GO" id="GO:0006508">
    <property type="term" value="P:proteolysis"/>
    <property type="evidence" value="ECO:0007669"/>
    <property type="project" value="UniProtKB-KW"/>
</dbReference>
<dbReference type="SUPFAM" id="SSF50630">
    <property type="entry name" value="Acid proteases"/>
    <property type="match status" value="1"/>
</dbReference>
<evidence type="ECO:0000313" key="6">
    <source>
        <dbReference type="Proteomes" id="UP000757232"/>
    </source>
</evidence>
<evidence type="ECO:0000259" key="4">
    <source>
        <dbReference type="PROSITE" id="PS51767"/>
    </source>
</evidence>
<protein>
    <submittedName>
        <fullName evidence="5">Acid protease</fullName>
    </submittedName>
</protein>
<keyword evidence="6" id="KW-1185">Reference proteome</keyword>
<dbReference type="AlphaFoldDB" id="A0A9Q5I393"/>
<dbReference type="InterPro" id="IPR001461">
    <property type="entry name" value="Aspartic_peptidase_A1"/>
</dbReference>
<evidence type="ECO:0000256" key="2">
    <source>
        <dbReference type="ARBA" id="ARBA00022750"/>
    </source>
</evidence>
<keyword evidence="2 3" id="KW-0064">Aspartyl protease</keyword>
<evidence type="ECO:0000256" key="3">
    <source>
        <dbReference type="RuleBase" id="RU000454"/>
    </source>
</evidence>
<name>A0A9Q5I393_SANBA</name>
<reference evidence="5" key="1">
    <citation type="submission" date="2016-06" db="EMBL/GenBank/DDBJ databases">
        <title>Draft Genome sequence of the fungus Inonotus baumii.</title>
        <authorList>
            <person name="Zhu H."/>
            <person name="Lin W."/>
        </authorList>
    </citation>
    <scope>NUCLEOTIDE SEQUENCE</scope>
    <source>
        <strain evidence="5">821</strain>
    </source>
</reference>
<dbReference type="PROSITE" id="PS51767">
    <property type="entry name" value="PEPTIDASE_A1"/>
    <property type="match status" value="1"/>
</dbReference>
<accession>A0A9Q5I393</accession>
<dbReference type="Proteomes" id="UP000757232">
    <property type="component" value="Unassembled WGS sequence"/>
</dbReference>
<dbReference type="InterPro" id="IPR001969">
    <property type="entry name" value="Aspartic_peptidase_AS"/>
</dbReference>